<evidence type="ECO:0000256" key="2">
    <source>
        <dbReference type="ARBA" id="ARBA00004726"/>
    </source>
</evidence>
<evidence type="ECO:0000256" key="5">
    <source>
        <dbReference type="ARBA" id="ARBA00022643"/>
    </source>
</evidence>
<dbReference type="InterPro" id="IPR015864">
    <property type="entry name" value="FAD_synthase"/>
</dbReference>
<evidence type="ECO:0000256" key="15">
    <source>
        <dbReference type="PIRNR" id="PIRNR004491"/>
    </source>
</evidence>
<comment type="function">
    <text evidence="1">Catalyzes the phosphorylation of riboflavin to FMN followed by the adenylation of FMN to FAD.</text>
</comment>
<keyword evidence="11 15" id="KW-0067">ATP-binding</keyword>
<keyword evidence="18" id="KW-1185">Reference proteome</keyword>
<dbReference type="AlphaFoldDB" id="A0A5S9F3W4"/>
<name>A0A5S9F3W4_UABAM</name>
<dbReference type="SUPFAM" id="SSF52374">
    <property type="entry name" value="Nucleotidylyl transferase"/>
    <property type="match status" value="1"/>
</dbReference>
<dbReference type="InterPro" id="IPR014729">
    <property type="entry name" value="Rossmann-like_a/b/a_fold"/>
</dbReference>
<dbReference type="GO" id="GO:0008531">
    <property type="term" value="F:riboflavin kinase activity"/>
    <property type="evidence" value="ECO:0007669"/>
    <property type="project" value="UniProtKB-UniRule"/>
</dbReference>
<evidence type="ECO:0000256" key="8">
    <source>
        <dbReference type="ARBA" id="ARBA00022741"/>
    </source>
</evidence>
<dbReference type="InterPro" id="IPR023465">
    <property type="entry name" value="Riboflavin_kinase_dom_sf"/>
</dbReference>
<keyword evidence="8 15" id="KW-0547">Nucleotide-binding</keyword>
<evidence type="ECO:0000259" key="16">
    <source>
        <dbReference type="SMART" id="SM00904"/>
    </source>
</evidence>
<dbReference type="InterPro" id="IPR015865">
    <property type="entry name" value="Riboflavin_kinase_bac/euk"/>
</dbReference>
<organism evidence="17 18">
    <name type="scientific">Uabimicrobium amorphum</name>
    <dbReference type="NCBI Taxonomy" id="2596890"/>
    <lineage>
        <taxon>Bacteria</taxon>
        <taxon>Pseudomonadati</taxon>
        <taxon>Planctomycetota</taxon>
        <taxon>Candidatus Uabimicrobiia</taxon>
        <taxon>Candidatus Uabimicrobiales</taxon>
        <taxon>Candidatus Uabimicrobiaceae</taxon>
        <taxon>Candidatus Uabimicrobium</taxon>
    </lineage>
</organism>
<reference evidence="17 18" key="1">
    <citation type="submission" date="2019-08" db="EMBL/GenBank/DDBJ databases">
        <title>Complete genome sequence of Candidatus Uab amorphum.</title>
        <authorList>
            <person name="Shiratori T."/>
            <person name="Suzuki S."/>
            <person name="Kakizawa Y."/>
            <person name="Ishida K."/>
        </authorList>
    </citation>
    <scope>NUCLEOTIDE SEQUENCE [LARGE SCALE GENOMIC DNA]</scope>
    <source>
        <strain evidence="17 18">SRT547</strain>
    </source>
</reference>
<comment type="catalytic activity">
    <reaction evidence="13 15">
        <text>riboflavin + ATP = FMN + ADP + H(+)</text>
        <dbReference type="Rhea" id="RHEA:14357"/>
        <dbReference type="ChEBI" id="CHEBI:15378"/>
        <dbReference type="ChEBI" id="CHEBI:30616"/>
        <dbReference type="ChEBI" id="CHEBI:57986"/>
        <dbReference type="ChEBI" id="CHEBI:58210"/>
        <dbReference type="ChEBI" id="CHEBI:456216"/>
        <dbReference type="EC" id="2.7.1.26"/>
    </reaction>
</comment>
<dbReference type="PIRSF" id="PIRSF004491">
    <property type="entry name" value="FAD_Synth"/>
    <property type="match status" value="1"/>
</dbReference>
<keyword evidence="9 15" id="KW-0418">Kinase</keyword>
<evidence type="ECO:0000256" key="7">
    <source>
        <dbReference type="ARBA" id="ARBA00022695"/>
    </source>
</evidence>
<keyword evidence="5 15" id="KW-0288">FMN</keyword>
<evidence type="ECO:0000256" key="1">
    <source>
        <dbReference type="ARBA" id="ARBA00002121"/>
    </source>
</evidence>
<dbReference type="EC" id="2.7.1.26" evidence="15"/>
<dbReference type="NCBIfam" id="NF004162">
    <property type="entry name" value="PRK05627.1-5"/>
    <property type="match status" value="1"/>
</dbReference>
<dbReference type="Gene3D" id="3.40.50.620">
    <property type="entry name" value="HUPs"/>
    <property type="match status" value="1"/>
</dbReference>
<keyword evidence="7 15" id="KW-0548">Nucleotidyltransferase</keyword>
<protein>
    <recommendedName>
        <fullName evidence="15">Riboflavin biosynthesis protein</fullName>
    </recommendedName>
    <domain>
        <recommendedName>
            <fullName evidence="15">Riboflavin kinase</fullName>
            <ecNumber evidence="15">2.7.1.26</ecNumber>
        </recommendedName>
        <alternativeName>
            <fullName evidence="15">Flavokinase</fullName>
        </alternativeName>
    </domain>
    <domain>
        <recommendedName>
            <fullName evidence="15">FMN adenylyltransferase</fullName>
            <ecNumber evidence="15">2.7.7.2</ecNumber>
        </recommendedName>
        <alternativeName>
            <fullName evidence="15">FAD pyrophosphorylase</fullName>
        </alternativeName>
        <alternativeName>
            <fullName evidence="15">FAD synthase</fullName>
        </alternativeName>
    </domain>
</protein>
<sequence>MKTLNFFDVMPQQIKSPIVTMGFFDGVHIGHQQLVKRVVKHAEEVKGTPTVITFVEHPLKTITGSAPPSITSLRKRLKLLARFNIAYTLLIEFDHNVAKIDPKEFIEKFLVANLQMRGIVIGENFRFGHRGAGTPDLLKKMSAEHSFFTDVQSHREWSGNVVSSTKIREAIKRGDCQSAHEMLSRPFSLCGTVIEGQKRGRKLGFPTANLSLEHTLVPGDGVYIGSVELNGKRYPSLISIGTNPTFDGQSTSTEVYIEGFDEDIYNQYLEVFVLDKIRDQIKFNDADELVARMNKDKEVLMQKFDTLKASISAT</sequence>
<proteinExistence type="inferred from homology"/>
<comment type="catalytic activity">
    <reaction evidence="14 15">
        <text>FMN + ATP + H(+) = FAD + diphosphate</text>
        <dbReference type="Rhea" id="RHEA:17237"/>
        <dbReference type="ChEBI" id="CHEBI:15378"/>
        <dbReference type="ChEBI" id="CHEBI:30616"/>
        <dbReference type="ChEBI" id="CHEBI:33019"/>
        <dbReference type="ChEBI" id="CHEBI:57692"/>
        <dbReference type="ChEBI" id="CHEBI:58210"/>
        <dbReference type="EC" id="2.7.7.2"/>
    </reaction>
</comment>
<dbReference type="InterPro" id="IPR002606">
    <property type="entry name" value="Riboflavin_kinase_bac"/>
</dbReference>
<keyword evidence="10 15" id="KW-0274">FAD</keyword>
<evidence type="ECO:0000256" key="9">
    <source>
        <dbReference type="ARBA" id="ARBA00022777"/>
    </source>
</evidence>
<dbReference type="FunFam" id="3.40.50.620:FF:000021">
    <property type="entry name" value="Riboflavin biosynthesis protein"/>
    <property type="match status" value="1"/>
</dbReference>
<gene>
    <name evidence="17" type="ORF">UABAM_03479</name>
</gene>
<dbReference type="GO" id="GO:0005524">
    <property type="term" value="F:ATP binding"/>
    <property type="evidence" value="ECO:0007669"/>
    <property type="project" value="UniProtKB-UniRule"/>
</dbReference>
<dbReference type="GO" id="GO:0003919">
    <property type="term" value="F:FMN adenylyltransferase activity"/>
    <property type="evidence" value="ECO:0007669"/>
    <property type="project" value="UniProtKB-UniRule"/>
</dbReference>
<dbReference type="GO" id="GO:0009398">
    <property type="term" value="P:FMN biosynthetic process"/>
    <property type="evidence" value="ECO:0007669"/>
    <property type="project" value="UniProtKB-UniRule"/>
</dbReference>
<evidence type="ECO:0000256" key="4">
    <source>
        <dbReference type="ARBA" id="ARBA00022630"/>
    </source>
</evidence>
<evidence type="ECO:0000256" key="13">
    <source>
        <dbReference type="ARBA" id="ARBA00047880"/>
    </source>
</evidence>
<evidence type="ECO:0000256" key="11">
    <source>
        <dbReference type="ARBA" id="ARBA00022840"/>
    </source>
</evidence>
<dbReference type="UniPathway" id="UPA00277">
    <property type="reaction ID" value="UER00407"/>
</dbReference>
<evidence type="ECO:0000256" key="10">
    <source>
        <dbReference type="ARBA" id="ARBA00022827"/>
    </source>
</evidence>
<evidence type="ECO:0000313" key="17">
    <source>
        <dbReference type="EMBL" id="BBM85116.1"/>
    </source>
</evidence>
<keyword evidence="6 15" id="KW-0808">Transferase</keyword>
<dbReference type="RefSeq" id="WP_151969236.1">
    <property type="nucleotide sequence ID" value="NZ_AP019860.1"/>
</dbReference>
<evidence type="ECO:0000256" key="12">
    <source>
        <dbReference type="ARBA" id="ARBA00023268"/>
    </source>
</evidence>
<dbReference type="SMART" id="SM00904">
    <property type="entry name" value="Flavokinase"/>
    <property type="match status" value="1"/>
</dbReference>
<dbReference type="PANTHER" id="PTHR22749">
    <property type="entry name" value="RIBOFLAVIN KINASE/FMN ADENYLYLTRANSFERASE"/>
    <property type="match status" value="1"/>
</dbReference>
<comment type="similarity">
    <text evidence="15">Belongs to the ribF family.</text>
</comment>
<dbReference type="EC" id="2.7.7.2" evidence="15"/>
<evidence type="ECO:0000313" key="18">
    <source>
        <dbReference type="Proteomes" id="UP000326354"/>
    </source>
</evidence>
<keyword evidence="12" id="KW-0511">Multifunctional enzyme</keyword>
<dbReference type="CDD" id="cd02064">
    <property type="entry name" value="FAD_synthetase_N"/>
    <property type="match status" value="1"/>
</dbReference>
<dbReference type="GO" id="GO:0009231">
    <property type="term" value="P:riboflavin biosynthetic process"/>
    <property type="evidence" value="ECO:0007669"/>
    <property type="project" value="InterPro"/>
</dbReference>
<dbReference type="OrthoDB" id="9803667at2"/>
<dbReference type="PANTHER" id="PTHR22749:SF6">
    <property type="entry name" value="RIBOFLAVIN KINASE"/>
    <property type="match status" value="1"/>
</dbReference>
<evidence type="ECO:0000256" key="14">
    <source>
        <dbReference type="ARBA" id="ARBA00049494"/>
    </source>
</evidence>
<comment type="pathway">
    <text evidence="3 15">Cofactor biosynthesis; FMN biosynthesis; FMN from riboflavin (ATP route): step 1/1.</text>
</comment>
<accession>A0A5S9F3W4</accession>
<dbReference type="Proteomes" id="UP000326354">
    <property type="component" value="Chromosome"/>
</dbReference>
<dbReference type="EMBL" id="AP019860">
    <property type="protein sequence ID" value="BBM85116.1"/>
    <property type="molecule type" value="Genomic_DNA"/>
</dbReference>
<dbReference type="KEGG" id="uam:UABAM_03479"/>
<dbReference type="Gene3D" id="2.40.30.30">
    <property type="entry name" value="Riboflavin kinase-like"/>
    <property type="match status" value="1"/>
</dbReference>
<evidence type="ECO:0000256" key="3">
    <source>
        <dbReference type="ARBA" id="ARBA00005201"/>
    </source>
</evidence>
<dbReference type="GO" id="GO:0006747">
    <property type="term" value="P:FAD biosynthetic process"/>
    <property type="evidence" value="ECO:0007669"/>
    <property type="project" value="UniProtKB-UniRule"/>
</dbReference>
<evidence type="ECO:0000256" key="6">
    <source>
        <dbReference type="ARBA" id="ARBA00022679"/>
    </source>
</evidence>
<dbReference type="Pfam" id="PF01687">
    <property type="entry name" value="Flavokinase"/>
    <property type="match status" value="1"/>
</dbReference>
<comment type="pathway">
    <text evidence="2 15">Cofactor biosynthesis; FAD biosynthesis; FAD from FMN: step 1/1.</text>
</comment>
<keyword evidence="4 15" id="KW-0285">Flavoprotein</keyword>
<feature type="domain" description="Riboflavin kinase" evidence="16">
    <location>
        <begin position="182"/>
        <end position="305"/>
    </location>
</feature>
<dbReference type="UniPathway" id="UPA00276">
    <property type="reaction ID" value="UER00406"/>
</dbReference>
<dbReference type="SUPFAM" id="SSF82114">
    <property type="entry name" value="Riboflavin kinase-like"/>
    <property type="match status" value="1"/>
</dbReference>
<dbReference type="Pfam" id="PF06574">
    <property type="entry name" value="FAD_syn"/>
    <property type="match status" value="1"/>
</dbReference>
<dbReference type="InterPro" id="IPR023468">
    <property type="entry name" value="Riboflavin_kinase"/>
</dbReference>
<dbReference type="NCBIfam" id="TIGR00083">
    <property type="entry name" value="ribF"/>
    <property type="match status" value="1"/>
</dbReference>